<evidence type="ECO:0000313" key="2">
    <source>
        <dbReference type="EMBL" id="CAJ1396134.1"/>
    </source>
</evidence>
<evidence type="ECO:0000313" key="3">
    <source>
        <dbReference type="Proteomes" id="UP001178507"/>
    </source>
</evidence>
<protein>
    <submittedName>
        <fullName evidence="2">Uncharacterized protein</fullName>
    </submittedName>
</protein>
<reference evidence="2" key="1">
    <citation type="submission" date="2023-08" db="EMBL/GenBank/DDBJ databases">
        <authorList>
            <person name="Chen Y."/>
            <person name="Shah S."/>
            <person name="Dougan E. K."/>
            <person name="Thang M."/>
            <person name="Chan C."/>
        </authorList>
    </citation>
    <scope>NUCLEOTIDE SEQUENCE</scope>
</reference>
<name>A0AA36IZ30_9DINO</name>
<feature type="compositionally biased region" description="Basic and acidic residues" evidence="1">
    <location>
        <begin position="390"/>
        <end position="408"/>
    </location>
</feature>
<dbReference type="AlphaFoldDB" id="A0AA36IZ30"/>
<sequence length="491" mass="54386">MVAPGGKLDLWNQEYPFAKVEPCDFVAEVNGETGIQAMMRELSKRSAVRLRILRFPSPFTVKQWGLFTVLLGFRIRSWSLVTSGIRAERDPLKKKTVMVHLGGGIGDGRALGGMKFAVLVELVEVTLESTERAWRLEKFQTGRCLDGGASGGFVPIDIQCIKSDAALGPQVAYLQSWADTSARYHPPMNNRDRGLVIKVLDSRMDEHNKTSVRRKNFHHVVMNGMVIEGAWFYVNLWRAHVAGVNDVEGAGQKLQRALLEAPREGRGGRRGFAKGMVQTEDDLAMRQMGWPADEASGDDRGRSPRGAGGFATRAAEFAERRLAEGREPEFGRRGSRKPWQGQAFGAAPPEARPELELDGGRRDKVSELRDYSSRLWRDGAPGKPQPGASKDAREAAREAARDAAEAKELALLTGGRPSLLKQDAAGKQAIVSEEQEKKKDKTGKRDKKDKKDKKSKKDKKAKKVKKDKKEKKKKHKKEKGKKDSSSSSSSS</sequence>
<accession>A0AA36IZ30</accession>
<feature type="compositionally biased region" description="Basic and acidic residues" evidence="1">
    <location>
        <begin position="321"/>
        <end position="332"/>
    </location>
</feature>
<feature type="region of interest" description="Disordered" evidence="1">
    <location>
        <begin position="291"/>
        <end position="310"/>
    </location>
</feature>
<organism evidence="2 3">
    <name type="scientific">Effrenium voratum</name>
    <dbReference type="NCBI Taxonomy" id="2562239"/>
    <lineage>
        <taxon>Eukaryota</taxon>
        <taxon>Sar</taxon>
        <taxon>Alveolata</taxon>
        <taxon>Dinophyceae</taxon>
        <taxon>Suessiales</taxon>
        <taxon>Symbiodiniaceae</taxon>
        <taxon>Effrenium</taxon>
    </lineage>
</organism>
<evidence type="ECO:0000256" key="1">
    <source>
        <dbReference type="SAM" id="MobiDB-lite"/>
    </source>
</evidence>
<comment type="caution">
    <text evidence="2">The sequence shown here is derived from an EMBL/GenBank/DDBJ whole genome shotgun (WGS) entry which is preliminary data.</text>
</comment>
<feature type="compositionally biased region" description="Basic and acidic residues" evidence="1">
    <location>
        <begin position="351"/>
        <end position="377"/>
    </location>
</feature>
<dbReference type="Proteomes" id="UP001178507">
    <property type="component" value="Unassembled WGS sequence"/>
</dbReference>
<keyword evidence="3" id="KW-1185">Reference proteome</keyword>
<feature type="region of interest" description="Disordered" evidence="1">
    <location>
        <begin position="321"/>
        <end position="491"/>
    </location>
</feature>
<dbReference type="EMBL" id="CAUJNA010003219">
    <property type="protein sequence ID" value="CAJ1396134.1"/>
    <property type="molecule type" value="Genomic_DNA"/>
</dbReference>
<gene>
    <name evidence="2" type="ORF">EVOR1521_LOCUS20410</name>
</gene>
<feature type="compositionally biased region" description="Basic residues" evidence="1">
    <location>
        <begin position="440"/>
        <end position="479"/>
    </location>
</feature>
<proteinExistence type="predicted"/>